<keyword evidence="2" id="KW-0159">Chromosome partition</keyword>
<feature type="coiled-coil region" evidence="3">
    <location>
        <begin position="546"/>
        <end position="573"/>
    </location>
</feature>
<dbReference type="Pfam" id="PF02195">
    <property type="entry name" value="ParB_N"/>
    <property type="match status" value="1"/>
</dbReference>
<dbReference type="NCBIfam" id="TIGR00180">
    <property type="entry name" value="parB_part"/>
    <property type="match status" value="1"/>
</dbReference>
<accession>A0ABU3E5D0</accession>
<dbReference type="RefSeq" id="WP_311686469.1">
    <property type="nucleotide sequence ID" value="NZ_JAVRHM010000021.1"/>
</dbReference>
<keyword evidence="3" id="KW-0175">Coiled coil</keyword>
<dbReference type="InterPro" id="IPR036086">
    <property type="entry name" value="ParB/Sulfiredoxin_sf"/>
</dbReference>
<dbReference type="Pfam" id="PF17762">
    <property type="entry name" value="HTH_ParB"/>
    <property type="match status" value="1"/>
</dbReference>
<proteinExistence type="inferred from homology"/>
<comment type="similarity">
    <text evidence="1">Belongs to the ParB family.</text>
</comment>
<dbReference type="InterPro" id="IPR004437">
    <property type="entry name" value="ParB/RepB/Spo0J"/>
</dbReference>
<protein>
    <submittedName>
        <fullName evidence="5">ParB/RepB/Spo0J family partition protein</fullName>
    </submittedName>
</protein>
<dbReference type="SUPFAM" id="SSF110849">
    <property type="entry name" value="ParB/Sulfiredoxin"/>
    <property type="match status" value="1"/>
</dbReference>
<dbReference type="InterPro" id="IPR041468">
    <property type="entry name" value="HTH_ParB/Spo0J"/>
</dbReference>
<sequence length="573" mass="65595">MKSVNIKNLKLSQITADPSQPRKTFNEESLYDLAGSIKKHGVIQPITVQPLEKGYIIVMGERRFRASKIAGKNTIPCIVREFSSDDVREVQIIENLQREDVDTIEEAEAISYLIEKYSPEEISKRIGRSIPFVYQRVKLGQLIEPFKGAVRNKKLPLGLAVRVAAFSAEDQNIMADHLGNDFMEWQVKSLISDTTFDLVSAPFNLDDEDLLPKAGACSVCPFNTLNNGDLFGEGKPICTKGNCFQAKKTKSFLKLVKEAKVTGDIIIPDVNSWNIADSKNQEIIKIMESHKFKVFCSYQVSYLKEPDKPTLEEIIRDNFLDYNEEEDGEEANQDFADAMETYESDFKEWEEAKENGFVNGKLFNTANYTTTDVLVQLPEEGEEAEINSSTVPVSQKKMDECTPEEQIIKIKDREKRKKEIEGGREFEEIVTSVRTNGYLDKEEDVSEDEIIAFCITAIQTNIGWHGKDIFKNEAFYAKNSKSKNYFEEFKKDYHKGIFNKVFRYFILNQVSLGESTADSSNGNNGFYHSVKDYYKTEIDLIKQAYKKREEAREAKMQKRIDELEEKVKVLQVN</sequence>
<evidence type="ECO:0000256" key="2">
    <source>
        <dbReference type="ARBA" id="ARBA00022829"/>
    </source>
</evidence>
<dbReference type="Gene3D" id="3.90.1530.30">
    <property type="match status" value="1"/>
</dbReference>
<keyword evidence="6" id="KW-1185">Reference proteome</keyword>
<evidence type="ECO:0000313" key="6">
    <source>
        <dbReference type="Proteomes" id="UP001261624"/>
    </source>
</evidence>
<dbReference type="PANTHER" id="PTHR33375:SF1">
    <property type="entry name" value="CHROMOSOME-PARTITIONING PROTEIN PARB-RELATED"/>
    <property type="match status" value="1"/>
</dbReference>
<feature type="domain" description="ParB-like N-terminal" evidence="4">
    <location>
        <begin position="7"/>
        <end position="96"/>
    </location>
</feature>
<evidence type="ECO:0000256" key="1">
    <source>
        <dbReference type="ARBA" id="ARBA00006295"/>
    </source>
</evidence>
<dbReference type="Proteomes" id="UP001261624">
    <property type="component" value="Unassembled WGS sequence"/>
</dbReference>
<dbReference type="SMART" id="SM00470">
    <property type="entry name" value="ParB"/>
    <property type="match status" value="1"/>
</dbReference>
<dbReference type="InterPro" id="IPR003115">
    <property type="entry name" value="ParB_N"/>
</dbReference>
<dbReference type="Gene3D" id="1.10.10.2830">
    <property type="match status" value="1"/>
</dbReference>
<reference evidence="5 6" key="1">
    <citation type="submission" date="2023-09" db="EMBL/GenBank/DDBJ databases">
        <authorList>
            <person name="Rey-Velasco X."/>
        </authorList>
    </citation>
    <scope>NUCLEOTIDE SEQUENCE [LARGE SCALE GENOMIC DNA]</scope>
    <source>
        <strain evidence="5 6">F188</strain>
    </source>
</reference>
<organism evidence="5 6">
    <name type="scientific">Autumnicola patrickiae</name>
    <dbReference type="NCBI Taxonomy" id="3075591"/>
    <lineage>
        <taxon>Bacteria</taxon>
        <taxon>Pseudomonadati</taxon>
        <taxon>Bacteroidota</taxon>
        <taxon>Flavobacteriia</taxon>
        <taxon>Flavobacteriales</taxon>
        <taxon>Flavobacteriaceae</taxon>
        <taxon>Autumnicola</taxon>
    </lineage>
</organism>
<evidence type="ECO:0000256" key="3">
    <source>
        <dbReference type="SAM" id="Coils"/>
    </source>
</evidence>
<dbReference type="EMBL" id="JAVRHM010000021">
    <property type="protein sequence ID" value="MDT0691206.1"/>
    <property type="molecule type" value="Genomic_DNA"/>
</dbReference>
<name>A0ABU3E5D0_9FLAO</name>
<comment type="caution">
    <text evidence="5">The sequence shown here is derived from an EMBL/GenBank/DDBJ whole genome shotgun (WGS) entry which is preliminary data.</text>
</comment>
<evidence type="ECO:0000313" key="5">
    <source>
        <dbReference type="EMBL" id="MDT0691206.1"/>
    </source>
</evidence>
<dbReference type="CDD" id="cd16393">
    <property type="entry name" value="SPO0J_N"/>
    <property type="match status" value="1"/>
</dbReference>
<gene>
    <name evidence="5" type="ORF">RM549_15530</name>
</gene>
<evidence type="ECO:0000259" key="4">
    <source>
        <dbReference type="SMART" id="SM00470"/>
    </source>
</evidence>
<dbReference type="InterPro" id="IPR050336">
    <property type="entry name" value="Chromosome_partition/occlusion"/>
</dbReference>
<dbReference type="PANTHER" id="PTHR33375">
    <property type="entry name" value="CHROMOSOME-PARTITIONING PROTEIN PARB-RELATED"/>
    <property type="match status" value="1"/>
</dbReference>